<dbReference type="Proteomes" id="UP000467305">
    <property type="component" value="Unassembled WGS sequence"/>
</dbReference>
<proteinExistence type="predicted"/>
<dbReference type="RefSeq" id="WP_150898768.1">
    <property type="nucleotide sequence ID" value="NZ_WAAU01000008.1"/>
</dbReference>
<dbReference type="AlphaFoldDB" id="A0A7J5APJ5"/>
<dbReference type="Pfam" id="PF20033">
    <property type="entry name" value="DUF6438"/>
    <property type="match status" value="1"/>
</dbReference>
<dbReference type="EMBL" id="WAAU01000008">
    <property type="protein sequence ID" value="KAB1159538.1"/>
    <property type="molecule type" value="Genomic_DNA"/>
</dbReference>
<feature type="domain" description="DUF6438" evidence="1">
    <location>
        <begin position="6"/>
        <end position="106"/>
    </location>
</feature>
<evidence type="ECO:0000313" key="2">
    <source>
        <dbReference type="EMBL" id="KAB1159538.1"/>
    </source>
</evidence>
<comment type="caution">
    <text evidence="2">The sequence shown here is derived from an EMBL/GenBank/DDBJ whole genome shotgun (WGS) entry which is preliminary data.</text>
</comment>
<evidence type="ECO:0000259" key="1">
    <source>
        <dbReference type="Pfam" id="PF20033"/>
    </source>
</evidence>
<organism evidence="2 3">
    <name type="scientific">Tenacibaculum aiptasiae</name>
    <dbReference type="NCBI Taxonomy" id="426481"/>
    <lineage>
        <taxon>Bacteria</taxon>
        <taxon>Pseudomonadati</taxon>
        <taxon>Bacteroidota</taxon>
        <taxon>Flavobacteriia</taxon>
        <taxon>Flavobacteriales</taxon>
        <taxon>Flavobacteriaceae</taxon>
        <taxon>Tenacibaculum</taxon>
    </lineage>
</organism>
<sequence>MKETPLLYYGKTPCMGKCPVFDMYVYNDGKVIYKGLQNVTLEGEHKFSLSKNQLQEIEDELKKVDFNIKNETIRDLPSTILKYNGKKLSVRNKEKIKDLVRLLEKIIE</sequence>
<gene>
    <name evidence="2" type="ORF">F7018_04295</name>
</gene>
<keyword evidence="3" id="KW-1185">Reference proteome</keyword>
<dbReference type="OrthoDB" id="7172369at2"/>
<reference evidence="2 3" key="1">
    <citation type="submission" date="2019-09" db="EMBL/GenBank/DDBJ databases">
        <authorList>
            <person name="Cao W.R."/>
        </authorList>
    </citation>
    <scope>NUCLEOTIDE SEQUENCE [LARGE SCALE GENOMIC DNA]</scope>
    <source>
        <strain evidence="3">a4</strain>
    </source>
</reference>
<dbReference type="InterPro" id="IPR045497">
    <property type="entry name" value="DUF6438"/>
</dbReference>
<evidence type="ECO:0000313" key="3">
    <source>
        <dbReference type="Proteomes" id="UP000467305"/>
    </source>
</evidence>
<name>A0A7J5APJ5_9FLAO</name>
<protein>
    <recommendedName>
        <fullName evidence="1">DUF6438 domain-containing protein</fullName>
    </recommendedName>
</protein>
<accession>A0A7J5APJ5</accession>